<evidence type="ECO:0000313" key="2">
    <source>
        <dbReference type="EMBL" id="GET33465.1"/>
    </source>
</evidence>
<accession>A0A5M4B008</accession>
<keyword evidence="1" id="KW-0472">Membrane</keyword>
<name>A0A5M4B008_9BACT</name>
<feature type="transmembrane region" description="Helical" evidence="1">
    <location>
        <begin position="6"/>
        <end position="29"/>
    </location>
</feature>
<evidence type="ECO:0000256" key="1">
    <source>
        <dbReference type="SAM" id="Phobius"/>
    </source>
</evidence>
<dbReference type="RefSeq" id="WP_025865927.1">
    <property type="nucleotide sequence ID" value="NZ_BLAX01000001.1"/>
</dbReference>
<organism evidence="2 3">
    <name type="scientific">Prolixibacter bellariivorans</name>
    <dbReference type="NCBI Taxonomy" id="314319"/>
    <lineage>
        <taxon>Bacteria</taxon>
        <taxon>Pseudomonadati</taxon>
        <taxon>Bacteroidota</taxon>
        <taxon>Bacteroidia</taxon>
        <taxon>Marinilabiliales</taxon>
        <taxon>Prolixibacteraceae</taxon>
        <taxon>Prolixibacter</taxon>
    </lineage>
</organism>
<dbReference type="OrthoDB" id="9903927at2"/>
<sequence>MWSQFLRFFLVFGVPFGVIAGIMVYLITYSEMVKHYPEKDYPRKLALKSALTAMAFFLLVGGIIGIFVMKE</sequence>
<comment type="caution">
    <text evidence="2">The sequence shown here is derived from an EMBL/GenBank/DDBJ whole genome shotgun (WGS) entry which is preliminary data.</text>
</comment>
<dbReference type="AlphaFoldDB" id="A0A5M4B008"/>
<proteinExistence type="predicted"/>
<keyword evidence="1" id="KW-1133">Transmembrane helix</keyword>
<dbReference type="Proteomes" id="UP000391834">
    <property type="component" value="Unassembled WGS sequence"/>
</dbReference>
<evidence type="ECO:0000313" key="3">
    <source>
        <dbReference type="Proteomes" id="UP000391834"/>
    </source>
</evidence>
<reference evidence="2 3" key="1">
    <citation type="submission" date="2019-10" db="EMBL/GenBank/DDBJ databases">
        <title>Prolixibacter strains distinguished by the presence of nitrate reductase genes were adept at nitrate-dependent anaerobic corrosion of metallic iron and carbon steel.</title>
        <authorList>
            <person name="Iino T."/>
            <person name="Shono N."/>
            <person name="Ito K."/>
            <person name="Nakamura R."/>
            <person name="Sueoka K."/>
            <person name="Harayama S."/>
            <person name="Ohkuma M."/>
        </authorList>
    </citation>
    <scope>NUCLEOTIDE SEQUENCE [LARGE SCALE GENOMIC DNA]</scope>
    <source>
        <strain evidence="2 3">JCM 13498</strain>
    </source>
</reference>
<feature type="transmembrane region" description="Helical" evidence="1">
    <location>
        <begin position="50"/>
        <end position="69"/>
    </location>
</feature>
<protein>
    <submittedName>
        <fullName evidence="2">Uncharacterized protein</fullName>
    </submittedName>
</protein>
<dbReference type="EMBL" id="BLAX01000001">
    <property type="protein sequence ID" value="GET33465.1"/>
    <property type="molecule type" value="Genomic_DNA"/>
</dbReference>
<keyword evidence="1" id="KW-0812">Transmembrane</keyword>
<keyword evidence="3" id="KW-1185">Reference proteome</keyword>
<gene>
    <name evidence="2" type="ORF">PbJCM13498_23280</name>
</gene>